<evidence type="ECO:0000313" key="4">
    <source>
        <dbReference type="EMBL" id="KAK2153445.1"/>
    </source>
</evidence>
<accession>A0AAD9N1N3</accession>
<comment type="caution">
    <text evidence="4">The sequence shown here is derived from an EMBL/GenBank/DDBJ whole genome shotgun (WGS) entry which is preliminary data.</text>
</comment>
<feature type="region of interest" description="Disordered" evidence="2">
    <location>
        <begin position="626"/>
        <end position="647"/>
    </location>
</feature>
<feature type="region of interest" description="Disordered" evidence="2">
    <location>
        <begin position="660"/>
        <end position="679"/>
    </location>
</feature>
<gene>
    <name evidence="4" type="ORF">NP493_2310g00001</name>
</gene>
<proteinExistence type="predicted"/>
<feature type="domain" description="CortBP2/NAV1-like AAA+ ATPase lid" evidence="3">
    <location>
        <begin position="502"/>
        <end position="575"/>
    </location>
</feature>
<reference evidence="4" key="1">
    <citation type="journal article" date="2023" name="Mol. Biol. Evol.">
        <title>Third-Generation Sequencing Reveals the Adaptive Role of the Epigenome in Three Deep-Sea Polychaetes.</title>
        <authorList>
            <person name="Perez M."/>
            <person name="Aroh O."/>
            <person name="Sun Y."/>
            <person name="Lan Y."/>
            <person name="Juniper S.K."/>
            <person name="Young C.R."/>
            <person name="Angers B."/>
            <person name="Qian P.Y."/>
        </authorList>
    </citation>
    <scope>NUCLEOTIDE SEQUENCE</scope>
    <source>
        <strain evidence="4">R07B-5</strain>
    </source>
</reference>
<feature type="compositionally biased region" description="Polar residues" evidence="2">
    <location>
        <begin position="876"/>
        <end position="888"/>
    </location>
</feature>
<dbReference type="InterPro" id="IPR057568">
    <property type="entry name" value="CortBP2_NAV1-like_AAA_lid"/>
</dbReference>
<evidence type="ECO:0000259" key="3">
    <source>
        <dbReference type="Pfam" id="PF25408"/>
    </source>
</evidence>
<feature type="compositionally biased region" description="Polar residues" evidence="2">
    <location>
        <begin position="626"/>
        <end position="639"/>
    </location>
</feature>
<keyword evidence="1" id="KW-0175">Coiled coil</keyword>
<sequence>MSHISAVTTGMRTKRTSWLEQDLPPPSPYSLGLTLDSVRSFCIGQHSWSPGTPADQFPYEVLNCYHTHCITVQLFASQPVPRGHSPILVFDDLGKVNIGEVFKDILPAIETRGLNNLLHIPLAPPIPPARAQPQWCGPPSDNPVFRVVEWVICVWLRLNEGVHKLGLADGIRFGPTHLMSCPVEENNPQAVLSAVCELLTVLSRNPLSTQGTNEHQSRSRNHRVAPVCPKTDTSPVQEPLEYPVQSRNHRASVGQGTTEHSSPVQSPRVLQSSPGTTETQSSPGTITPVQSRTTSTSPVQEPPSTSPVSGNHRRNCRHLVQSTELPSPVQEPLDTQSSPGTTEPVPRGHSPILVFDDLGKVNIGEVFKDILPAIETRGLNNLLHIPLVGHKQRAPSWVSTMPFRGSSTGPSWSSTRALQWLINKWHPGLSTEFKAINKNLQRLINKAPSRLPQKYVCLEPSVQHRFHWVHFRNDQEPIRGLLQRHLYRQLVHSHSGVAPPSDNPVFRVVEWVICVWLRLNEGVHKLGLADGIRFGPTHLMSCPVEENNPQAVLRWLCQLWNHMVVPAVTRAVVLGSSGATVDVVLEEHRKVASRAVYVLTQKAVVSGCPLTDQEKDCYLASFQGSSEHTTWPSHDTNTPPGGKQRVGAGDTVYVTRTVTTDVGHAPPCGNDNKNGPPSEARLQDIAVATVAMAAVATPPVSVHLKPSADNGTKSTIAPSGGSDSDYQAAAGKDVGFSSTVPSFGNVVFALSGIPSSRAVPSPTVGWPHTSTTITTAPSDLVMLPGTLFRVTQTSSIQDISADKLFPAGDKLKHLPNFKGSFEREVIMERQLAVQVDRSRLPSGQGGSTSSRRERRSCSPEVLMPARQLYDRHEGSVRTSGQASQQRRSCSPEIMSCDRKGRETRETPPKTRPPKGAAPR</sequence>
<dbReference type="EMBL" id="JAODUO010002306">
    <property type="protein sequence ID" value="KAK2153445.1"/>
    <property type="molecule type" value="Genomic_DNA"/>
</dbReference>
<feature type="compositionally biased region" description="Basic and acidic residues" evidence="2">
    <location>
        <begin position="895"/>
        <end position="908"/>
    </location>
</feature>
<feature type="compositionally biased region" description="Polar residues" evidence="2">
    <location>
        <begin position="254"/>
        <end position="299"/>
    </location>
</feature>
<dbReference type="Pfam" id="PF25408">
    <property type="entry name" value="AAA_lid_NAV1"/>
    <property type="match status" value="1"/>
</dbReference>
<dbReference type="AlphaFoldDB" id="A0AAD9N1N3"/>
<feature type="compositionally biased region" description="Polar residues" evidence="2">
    <location>
        <begin position="709"/>
        <end position="724"/>
    </location>
</feature>
<feature type="region of interest" description="Disordered" evidence="2">
    <location>
        <begin position="836"/>
        <end position="919"/>
    </location>
</feature>
<feature type="region of interest" description="Disordered" evidence="2">
    <location>
        <begin position="702"/>
        <end position="724"/>
    </location>
</feature>
<feature type="region of interest" description="Disordered" evidence="2">
    <location>
        <begin position="207"/>
        <end position="350"/>
    </location>
</feature>
<protein>
    <recommendedName>
        <fullName evidence="3">CortBP2/NAV1-like AAA+ ATPase lid domain-containing protein</fullName>
    </recommendedName>
</protein>
<evidence type="ECO:0000313" key="5">
    <source>
        <dbReference type="Proteomes" id="UP001209878"/>
    </source>
</evidence>
<evidence type="ECO:0000256" key="2">
    <source>
        <dbReference type="SAM" id="MobiDB-lite"/>
    </source>
</evidence>
<keyword evidence="5" id="KW-1185">Reference proteome</keyword>
<name>A0AAD9N1N3_RIDPI</name>
<organism evidence="4 5">
    <name type="scientific">Ridgeia piscesae</name>
    <name type="common">Tubeworm</name>
    <dbReference type="NCBI Taxonomy" id="27915"/>
    <lineage>
        <taxon>Eukaryota</taxon>
        <taxon>Metazoa</taxon>
        <taxon>Spiralia</taxon>
        <taxon>Lophotrochozoa</taxon>
        <taxon>Annelida</taxon>
        <taxon>Polychaeta</taxon>
        <taxon>Sedentaria</taxon>
        <taxon>Canalipalpata</taxon>
        <taxon>Sabellida</taxon>
        <taxon>Siboglinidae</taxon>
        <taxon>Ridgeia</taxon>
    </lineage>
</organism>
<evidence type="ECO:0000256" key="1">
    <source>
        <dbReference type="ARBA" id="ARBA00023054"/>
    </source>
</evidence>
<dbReference type="Proteomes" id="UP001209878">
    <property type="component" value="Unassembled WGS sequence"/>
</dbReference>